<dbReference type="OrthoDB" id="440755at2759"/>
<evidence type="ECO:0000313" key="11">
    <source>
        <dbReference type="Proteomes" id="UP000027195"/>
    </source>
</evidence>
<dbReference type="PANTHER" id="PTHR42718:SF9">
    <property type="entry name" value="MAJOR FACILITATOR SUPERFAMILY MULTIDRUG TRANSPORTER MFSC"/>
    <property type="match status" value="1"/>
</dbReference>
<evidence type="ECO:0000256" key="6">
    <source>
        <dbReference type="SAM" id="MobiDB-lite"/>
    </source>
</evidence>
<evidence type="ECO:0000256" key="8">
    <source>
        <dbReference type="SAM" id="SignalP"/>
    </source>
</evidence>
<evidence type="ECO:0000313" key="10">
    <source>
        <dbReference type="EMBL" id="KDQ18863.1"/>
    </source>
</evidence>
<feature type="transmembrane region" description="Helical" evidence="7">
    <location>
        <begin position="69"/>
        <end position="95"/>
    </location>
</feature>
<feature type="transmembrane region" description="Helical" evidence="7">
    <location>
        <begin position="158"/>
        <end position="178"/>
    </location>
</feature>
<feature type="region of interest" description="Disordered" evidence="6">
    <location>
        <begin position="500"/>
        <end position="555"/>
    </location>
</feature>
<evidence type="ECO:0000256" key="1">
    <source>
        <dbReference type="ARBA" id="ARBA00004141"/>
    </source>
</evidence>
<protein>
    <recommendedName>
        <fullName evidence="9">Major facilitator superfamily (MFS) profile domain-containing protein</fullName>
    </recommendedName>
</protein>
<dbReference type="Gene3D" id="1.20.1250.20">
    <property type="entry name" value="MFS general substrate transporter like domains"/>
    <property type="match status" value="2"/>
</dbReference>
<sequence length="555" mass="59041">MPILAVVCCAMFLDLVNLSAITIALPTIQKDFGFTNGQLQWVVSAYALTFGGFLLLGGRSGDMWGHRPVLLFGMSVFALFSLVCAVVQTGIALIVARALQGIGAAFTIPSAQAHIGIYFPDPALKSKALGWWAASGSVGFVIGLILGGVLTATIGWRWIFYISLICTCVAIIAALFILPHREVTGLVVAQPQGEDAERLPAPATANFPELTWKTVLRRFDIPGVFTGIPGIILFTYSLTAGGTVGWASGQIIGLLVTSVVLLILFGFVESRSPDPLIPPRLWKGENFTATIFLAAATYAIRQACTYFLTLELQSFGYSPIHTSVVFIPLGVAAFISNNLAGRLLPRLGARFMFIGGWFLILPSLVLFRFISETTNYWRFTFPGMILYIAGVGWVYIAANFVVISSAPKADQGAVAGVFNVAVQVGGAVFGLAVLTAVHDAVVKKTGDALAGYHAVYYGCMVISAVGLVLSLLFVRPPVKAIVPPAVPSVLLGEAAVVEDGNGEGHRVDDEPGKEQSQSGKGAKVFDEESTATGAQTPVPETESEFDTSSRARLRE</sequence>
<dbReference type="GO" id="GO:0016020">
    <property type="term" value="C:membrane"/>
    <property type="evidence" value="ECO:0007669"/>
    <property type="project" value="UniProtKB-SubCell"/>
</dbReference>
<feature type="transmembrane region" description="Helical" evidence="7">
    <location>
        <begin position="414"/>
        <end position="434"/>
    </location>
</feature>
<feature type="transmembrane region" description="Helical" evidence="7">
    <location>
        <begin position="219"/>
        <end position="238"/>
    </location>
</feature>
<dbReference type="AlphaFoldDB" id="A0A067MT17"/>
<comment type="subcellular location">
    <subcellularLocation>
        <location evidence="1">Membrane</location>
        <topology evidence="1">Multi-pass membrane protein</topology>
    </subcellularLocation>
</comment>
<evidence type="ECO:0000256" key="7">
    <source>
        <dbReference type="SAM" id="Phobius"/>
    </source>
</evidence>
<dbReference type="HOGENOM" id="CLU_000960_28_2_1"/>
<dbReference type="InterPro" id="IPR011701">
    <property type="entry name" value="MFS"/>
</dbReference>
<feature type="transmembrane region" description="Helical" evidence="7">
    <location>
        <begin position="320"/>
        <end position="339"/>
    </location>
</feature>
<dbReference type="InParanoid" id="A0A067MT17"/>
<feature type="transmembrane region" description="Helical" evidence="7">
    <location>
        <begin position="244"/>
        <end position="268"/>
    </location>
</feature>
<keyword evidence="3 7" id="KW-0812">Transmembrane</keyword>
<accession>A0A067MT17</accession>
<evidence type="ECO:0000256" key="2">
    <source>
        <dbReference type="ARBA" id="ARBA00022448"/>
    </source>
</evidence>
<keyword evidence="11" id="KW-1185">Reference proteome</keyword>
<organism evidence="10 11">
    <name type="scientific">Botryobasidium botryosum (strain FD-172 SS1)</name>
    <dbReference type="NCBI Taxonomy" id="930990"/>
    <lineage>
        <taxon>Eukaryota</taxon>
        <taxon>Fungi</taxon>
        <taxon>Dikarya</taxon>
        <taxon>Basidiomycota</taxon>
        <taxon>Agaricomycotina</taxon>
        <taxon>Agaricomycetes</taxon>
        <taxon>Cantharellales</taxon>
        <taxon>Botryobasidiaceae</taxon>
        <taxon>Botryobasidium</taxon>
    </lineage>
</organism>
<dbReference type="Pfam" id="PF07690">
    <property type="entry name" value="MFS_1"/>
    <property type="match status" value="1"/>
</dbReference>
<keyword evidence="8" id="KW-0732">Signal</keyword>
<dbReference type="GO" id="GO:0022857">
    <property type="term" value="F:transmembrane transporter activity"/>
    <property type="evidence" value="ECO:0007669"/>
    <property type="project" value="InterPro"/>
</dbReference>
<evidence type="ECO:0000259" key="9">
    <source>
        <dbReference type="PROSITE" id="PS50850"/>
    </source>
</evidence>
<feature type="transmembrane region" description="Helical" evidence="7">
    <location>
        <begin position="131"/>
        <end position="152"/>
    </location>
</feature>
<dbReference type="InterPro" id="IPR020846">
    <property type="entry name" value="MFS_dom"/>
</dbReference>
<keyword evidence="2" id="KW-0813">Transport</keyword>
<reference evidence="11" key="1">
    <citation type="journal article" date="2014" name="Proc. Natl. Acad. Sci. U.S.A.">
        <title>Extensive sampling of basidiomycete genomes demonstrates inadequacy of the white-rot/brown-rot paradigm for wood decay fungi.</title>
        <authorList>
            <person name="Riley R."/>
            <person name="Salamov A.A."/>
            <person name="Brown D.W."/>
            <person name="Nagy L.G."/>
            <person name="Floudas D."/>
            <person name="Held B.W."/>
            <person name="Levasseur A."/>
            <person name="Lombard V."/>
            <person name="Morin E."/>
            <person name="Otillar R."/>
            <person name="Lindquist E.A."/>
            <person name="Sun H."/>
            <person name="LaButti K.M."/>
            <person name="Schmutz J."/>
            <person name="Jabbour D."/>
            <person name="Luo H."/>
            <person name="Baker S.E."/>
            <person name="Pisabarro A.G."/>
            <person name="Walton J.D."/>
            <person name="Blanchette R.A."/>
            <person name="Henrissat B."/>
            <person name="Martin F."/>
            <person name="Cullen D."/>
            <person name="Hibbett D.S."/>
            <person name="Grigoriev I.V."/>
        </authorList>
    </citation>
    <scope>NUCLEOTIDE SEQUENCE [LARGE SCALE GENOMIC DNA]</scope>
    <source>
        <strain evidence="11">FD-172 SS1</strain>
    </source>
</reference>
<dbReference type="PROSITE" id="PS50850">
    <property type="entry name" value="MFS"/>
    <property type="match status" value="1"/>
</dbReference>
<gene>
    <name evidence="10" type="ORF">BOTBODRAFT_477605</name>
</gene>
<feature type="transmembrane region" description="Helical" evidence="7">
    <location>
        <begin position="454"/>
        <end position="474"/>
    </location>
</feature>
<feature type="chain" id="PRO_5001641609" description="Major facilitator superfamily (MFS) profile domain-containing protein" evidence="8">
    <location>
        <begin position="19"/>
        <end position="555"/>
    </location>
</feature>
<dbReference type="InterPro" id="IPR036259">
    <property type="entry name" value="MFS_trans_sf"/>
</dbReference>
<dbReference type="EMBL" id="KL198020">
    <property type="protein sequence ID" value="KDQ18863.1"/>
    <property type="molecule type" value="Genomic_DNA"/>
</dbReference>
<feature type="transmembrane region" description="Helical" evidence="7">
    <location>
        <begin position="40"/>
        <end position="57"/>
    </location>
</feature>
<dbReference type="Proteomes" id="UP000027195">
    <property type="component" value="Unassembled WGS sequence"/>
</dbReference>
<feature type="signal peptide" evidence="8">
    <location>
        <begin position="1"/>
        <end position="18"/>
    </location>
</feature>
<keyword evidence="5 7" id="KW-0472">Membrane</keyword>
<proteinExistence type="predicted"/>
<feature type="compositionally biased region" description="Basic and acidic residues" evidence="6">
    <location>
        <begin position="502"/>
        <end position="513"/>
    </location>
</feature>
<evidence type="ECO:0000256" key="4">
    <source>
        <dbReference type="ARBA" id="ARBA00022989"/>
    </source>
</evidence>
<feature type="domain" description="Major facilitator superfamily (MFS) profile" evidence="9">
    <location>
        <begin position="3"/>
        <end position="478"/>
    </location>
</feature>
<evidence type="ECO:0000256" key="5">
    <source>
        <dbReference type="ARBA" id="ARBA00023136"/>
    </source>
</evidence>
<keyword evidence="4 7" id="KW-1133">Transmembrane helix</keyword>
<feature type="transmembrane region" description="Helical" evidence="7">
    <location>
        <begin position="376"/>
        <end position="402"/>
    </location>
</feature>
<dbReference type="PANTHER" id="PTHR42718">
    <property type="entry name" value="MAJOR FACILITATOR SUPERFAMILY MULTIDRUG TRANSPORTER MFSC"/>
    <property type="match status" value="1"/>
</dbReference>
<evidence type="ECO:0000256" key="3">
    <source>
        <dbReference type="ARBA" id="ARBA00022692"/>
    </source>
</evidence>
<dbReference type="FunCoup" id="A0A067MT17">
    <property type="interactions" value="24"/>
</dbReference>
<dbReference type="SUPFAM" id="SSF103473">
    <property type="entry name" value="MFS general substrate transporter"/>
    <property type="match status" value="1"/>
</dbReference>
<feature type="transmembrane region" description="Helical" evidence="7">
    <location>
        <begin position="351"/>
        <end position="370"/>
    </location>
</feature>
<name>A0A067MT17_BOTB1</name>